<protein>
    <recommendedName>
        <fullName evidence="4">Tetratricopeptide repeat protein</fullName>
    </recommendedName>
</protein>
<dbReference type="EMBL" id="JAYFUH010000260">
    <property type="protein sequence ID" value="MEA5669539.1"/>
    <property type="molecule type" value="Genomic_DNA"/>
</dbReference>
<dbReference type="Proteomes" id="UP001301653">
    <property type="component" value="Unassembled WGS sequence"/>
</dbReference>
<accession>A0ABU5VA05</accession>
<feature type="signal peptide" evidence="1">
    <location>
        <begin position="1"/>
        <end position="20"/>
    </location>
</feature>
<sequence>MTRRTPLLLSLAALATLLSASCDRGTSQPAGTAAAPPGTAVPLFETFGDLHRDVGTRVPAAQRYFDQGLRLAYGFNHEAAARSFAEAARLDPQCAMCVWGQALVLGPNINLPMDPSLAGDAAMLAAKAAALAGNARPADRALIQALQARYAAPAPEDRKPLDRAYADAMARVVQAFPADDDAATLYAEALMDLSPWAYWSADGTPAEFTARLVGELERVLARNPRHIGAMHYYIHAVEASPDPRRAERHADALAALAPGSGHLVHMPAHIYIRLGRYHDATLTNLAASTADKDFLAVCRGSNGVYPLGYVPHNWHFATMTSGLTGSRTLAMEAASQTARRADQAAMGEAPMQFMQQFVVTPLLTQVRFGDWDAILADTAQAPALPYPSAIGHFARGMAQLRKGALADAAREAEALHAITLDPAMAQVSFFDINHADAVLRIADALLRGELLRAQGKPADAIAALREAATAEDALAYNEPADWPLPIRPYLGAALLEAGDAKAAADVFQQDLKTYPANGWSLFGLAQAQQAMGQADAARETSRQQRDAWQWADAPLTSARY</sequence>
<feature type="chain" id="PRO_5045332904" description="Tetratricopeptide repeat protein" evidence="1">
    <location>
        <begin position="21"/>
        <end position="560"/>
    </location>
</feature>
<dbReference type="InterPro" id="IPR011990">
    <property type="entry name" value="TPR-like_helical_dom_sf"/>
</dbReference>
<dbReference type="PANTHER" id="PTHR45588">
    <property type="entry name" value="TPR DOMAIN-CONTAINING PROTEIN"/>
    <property type="match status" value="1"/>
</dbReference>
<evidence type="ECO:0000313" key="2">
    <source>
        <dbReference type="EMBL" id="MEA5669539.1"/>
    </source>
</evidence>
<reference evidence="2 3" key="1">
    <citation type="submission" date="2023-12" db="EMBL/GenBank/DDBJ databases">
        <title>Stenotrophomonas guangdongensis sp. nov., isolated from wilted pepper plants (Capsicum annuum).</title>
        <authorList>
            <person name="Qiu M."/>
            <person name="Li Y."/>
            <person name="Liu Q."/>
            <person name="Zhang X."/>
            <person name="Huang Y."/>
            <person name="Guo R."/>
            <person name="Hu M."/>
            <person name="Zhou J."/>
            <person name="Zhou X."/>
        </authorList>
    </citation>
    <scope>NUCLEOTIDE SEQUENCE [LARGE SCALE GENOMIC DNA]</scope>
    <source>
        <strain evidence="2 3">MH1</strain>
    </source>
</reference>
<keyword evidence="3" id="KW-1185">Reference proteome</keyword>
<proteinExistence type="predicted"/>
<dbReference type="RefSeq" id="WP_323439710.1">
    <property type="nucleotide sequence ID" value="NZ_JAYFUH010000260.1"/>
</dbReference>
<dbReference type="PROSITE" id="PS51257">
    <property type="entry name" value="PROKAR_LIPOPROTEIN"/>
    <property type="match status" value="1"/>
</dbReference>
<gene>
    <name evidence="2" type="ORF">VA603_18570</name>
</gene>
<evidence type="ECO:0000313" key="3">
    <source>
        <dbReference type="Proteomes" id="UP001301653"/>
    </source>
</evidence>
<dbReference type="SUPFAM" id="SSF48452">
    <property type="entry name" value="TPR-like"/>
    <property type="match status" value="1"/>
</dbReference>
<evidence type="ECO:0008006" key="4">
    <source>
        <dbReference type="Google" id="ProtNLM"/>
    </source>
</evidence>
<comment type="caution">
    <text evidence="2">The sequence shown here is derived from an EMBL/GenBank/DDBJ whole genome shotgun (WGS) entry which is preliminary data.</text>
</comment>
<keyword evidence="1" id="KW-0732">Signal</keyword>
<organism evidence="2 3">
    <name type="scientific">Stenotrophomonas capsici</name>
    <dbReference type="NCBI Taxonomy" id="3110230"/>
    <lineage>
        <taxon>Bacteria</taxon>
        <taxon>Pseudomonadati</taxon>
        <taxon>Pseudomonadota</taxon>
        <taxon>Gammaproteobacteria</taxon>
        <taxon>Lysobacterales</taxon>
        <taxon>Lysobacteraceae</taxon>
        <taxon>Stenotrophomonas</taxon>
    </lineage>
</organism>
<name>A0ABU5VA05_9GAMM</name>
<dbReference type="Pfam" id="PF14559">
    <property type="entry name" value="TPR_19"/>
    <property type="match status" value="1"/>
</dbReference>
<evidence type="ECO:0000256" key="1">
    <source>
        <dbReference type="SAM" id="SignalP"/>
    </source>
</evidence>
<dbReference type="PANTHER" id="PTHR45588:SF1">
    <property type="entry name" value="WW DOMAIN-CONTAINING PROTEIN"/>
    <property type="match status" value="1"/>
</dbReference>
<dbReference type="Gene3D" id="1.25.40.10">
    <property type="entry name" value="Tetratricopeptide repeat domain"/>
    <property type="match status" value="1"/>
</dbReference>